<dbReference type="InterPro" id="IPR036282">
    <property type="entry name" value="Glutathione-S-Trfase_C_sf"/>
</dbReference>
<evidence type="ECO:0000313" key="2">
    <source>
        <dbReference type="EMBL" id="KAJ8945996.1"/>
    </source>
</evidence>
<name>A0AAV8Y4H8_9CUCU</name>
<dbReference type="InterPro" id="IPR004046">
    <property type="entry name" value="GST_C"/>
</dbReference>
<protein>
    <recommendedName>
        <fullName evidence="1">GST C-terminal domain-containing protein</fullName>
    </recommendedName>
</protein>
<dbReference type="Pfam" id="PF00043">
    <property type="entry name" value="GST_C"/>
    <property type="match status" value="1"/>
</dbReference>
<dbReference type="Proteomes" id="UP001162162">
    <property type="component" value="Unassembled WGS sequence"/>
</dbReference>
<dbReference type="EMBL" id="JAPWTK010000201">
    <property type="protein sequence ID" value="KAJ8945996.1"/>
    <property type="molecule type" value="Genomic_DNA"/>
</dbReference>
<dbReference type="PROSITE" id="PS50405">
    <property type="entry name" value="GST_CTER"/>
    <property type="match status" value="1"/>
</dbReference>
<dbReference type="CDD" id="cd03177">
    <property type="entry name" value="GST_C_Delta_Epsilon"/>
    <property type="match status" value="1"/>
</dbReference>
<sequence>MTLDFALTKMPIIFAGSAPNEESKKKLEESLELLDTFLKDQTWLAGPTMTIADFSIIATFSTIDAFGIFELTKYENLWQWYERAKSAMANFGYEEVNQVGATAFGNALKSKLK</sequence>
<dbReference type="PANTHER" id="PTHR43969">
    <property type="entry name" value="GLUTATHIONE S TRANSFERASE D10, ISOFORM A-RELATED"/>
    <property type="match status" value="1"/>
</dbReference>
<evidence type="ECO:0000313" key="3">
    <source>
        <dbReference type="Proteomes" id="UP001162162"/>
    </source>
</evidence>
<dbReference type="GO" id="GO:0006749">
    <property type="term" value="P:glutathione metabolic process"/>
    <property type="evidence" value="ECO:0007669"/>
    <property type="project" value="TreeGrafter"/>
</dbReference>
<dbReference type="SUPFAM" id="SSF47616">
    <property type="entry name" value="GST C-terminal domain-like"/>
    <property type="match status" value="1"/>
</dbReference>
<evidence type="ECO:0000259" key="1">
    <source>
        <dbReference type="PROSITE" id="PS50405"/>
    </source>
</evidence>
<dbReference type="GO" id="GO:0004364">
    <property type="term" value="F:glutathione transferase activity"/>
    <property type="evidence" value="ECO:0007669"/>
    <property type="project" value="TreeGrafter"/>
</dbReference>
<gene>
    <name evidence="2" type="ORF">NQ318_017112</name>
</gene>
<dbReference type="FunFam" id="1.20.1050.10:FF:000007">
    <property type="entry name" value="Glutathione S-transferase 1-1"/>
    <property type="match status" value="1"/>
</dbReference>
<comment type="caution">
    <text evidence="2">The sequence shown here is derived from an EMBL/GenBank/DDBJ whole genome shotgun (WGS) entry which is preliminary data.</text>
</comment>
<dbReference type="AlphaFoldDB" id="A0AAV8Y4H8"/>
<dbReference type="Gene3D" id="1.20.1050.10">
    <property type="match status" value="1"/>
</dbReference>
<dbReference type="InterPro" id="IPR010987">
    <property type="entry name" value="Glutathione-S-Trfase_C-like"/>
</dbReference>
<feature type="domain" description="GST C-terminal" evidence="1">
    <location>
        <begin position="1"/>
        <end position="104"/>
    </location>
</feature>
<proteinExistence type="predicted"/>
<dbReference type="PANTHER" id="PTHR43969:SF9">
    <property type="entry name" value="GLUTATHIONE S TRANSFERASE D10, ISOFORM A-RELATED"/>
    <property type="match status" value="1"/>
</dbReference>
<keyword evidence="3" id="KW-1185">Reference proteome</keyword>
<accession>A0AAV8Y4H8</accession>
<organism evidence="2 3">
    <name type="scientific">Aromia moschata</name>
    <dbReference type="NCBI Taxonomy" id="1265417"/>
    <lineage>
        <taxon>Eukaryota</taxon>
        <taxon>Metazoa</taxon>
        <taxon>Ecdysozoa</taxon>
        <taxon>Arthropoda</taxon>
        <taxon>Hexapoda</taxon>
        <taxon>Insecta</taxon>
        <taxon>Pterygota</taxon>
        <taxon>Neoptera</taxon>
        <taxon>Endopterygota</taxon>
        <taxon>Coleoptera</taxon>
        <taxon>Polyphaga</taxon>
        <taxon>Cucujiformia</taxon>
        <taxon>Chrysomeloidea</taxon>
        <taxon>Cerambycidae</taxon>
        <taxon>Cerambycinae</taxon>
        <taxon>Callichromatini</taxon>
        <taxon>Aromia</taxon>
    </lineage>
</organism>
<reference evidence="2" key="1">
    <citation type="journal article" date="2023" name="Insect Mol. Biol.">
        <title>Genome sequencing provides insights into the evolution of gene families encoding plant cell wall-degrading enzymes in longhorned beetles.</title>
        <authorList>
            <person name="Shin N.R."/>
            <person name="Okamura Y."/>
            <person name="Kirsch R."/>
            <person name="Pauchet Y."/>
        </authorList>
    </citation>
    <scope>NUCLEOTIDE SEQUENCE</scope>
    <source>
        <strain evidence="2">AMC_N1</strain>
    </source>
</reference>